<dbReference type="EMBL" id="OX395144">
    <property type="protein sequence ID" value="CAI5798961.1"/>
    <property type="molecule type" value="Genomic_DNA"/>
</dbReference>
<dbReference type="Proteomes" id="UP001178461">
    <property type="component" value="Chromosome 18"/>
</dbReference>
<gene>
    <name evidence="1" type="ORF">PODLI_1B030980</name>
</gene>
<name>A0AA35LN00_9SAUR</name>
<protein>
    <submittedName>
        <fullName evidence="1">Uncharacterized protein</fullName>
    </submittedName>
</protein>
<organism evidence="1 2">
    <name type="scientific">Podarcis lilfordi</name>
    <name type="common">Lilford's wall lizard</name>
    <dbReference type="NCBI Taxonomy" id="74358"/>
    <lineage>
        <taxon>Eukaryota</taxon>
        <taxon>Metazoa</taxon>
        <taxon>Chordata</taxon>
        <taxon>Craniata</taxon>
        <taxon>Vertebrata</taxon>
        <taxon>Euteleostomi</taxon>
        <taxon>Lepidosauria</taxon>
        <taxon>Squamata</taxon>
        <taxon>Bifurcata</taxon>
        <taxon>Unidentata</taxon>
        <taxon>Episquamata</taxon>
        <taxon>Laterata</taxon>
        <taxon>Lacertibaenia</taxon>
        <taxon>Lacertidae</taxon>
        <taxon>Podarcis</taxon>
    </lineage>
</organism>
<proteinExistence type="predicted"/>
<evidence type="ECO:0000313" key="1">
    <source>
        <dbReference type="EMBL" id="CAI5798961.1"/>
    </source>
</evidence>
<keyword evidence="2" id="KW-1185">Reference proteome</keyword>
<dbReference type="AlphaFoldDB" id="A0AA35LN00"/>
<sequence>MKHTLIHAIGHPVTQNRICKVAQKHNKRVQEGSDICNTFLSDHQEISLTARKSQQLFARRQDFLDIVGAASN</sequence>
<accession>A0AA35LN00</accession>
<reference evidence="1" key="1">
    <citation type="submission" date="2022-12" db="EMBL/GenBank/DDBJ databases">
        <authorList>
            <person name="Alioto T."/>
            <person name="Alioto T."/>
            <person name="Gomez Garrido J."/>
        </authorList>
    </citation>
    <scope>NUCLEOTIDE SEQUENCE</scope>
</reference>
<evidence type="ECO:0000313" key="2">
    <source>
        <dbReference type="Proteomes" id="UP001178461"/>
    </source>
</evidence>